<protein>
    <submittedName>
        <fullName evidence="1">Uncharacterized protein</fullName>
    </submittedName>
</protein>
<reference evidence="1 2" key="1">
    <citation type="submission" date="2022-12" db="EMBL/GenBank/DDBJ databases">
        <title>Chromosome-level genome of Tegillarca granosa.</title>
        <authorList>
            <person name="Kim J."/>
        </authorList>
    </citation>
    <scope>NUCLEOTIDE SEQUENCE [LARGE SCALE GENOMIC DNA]</scope>
    <source>
        <strain evidence="1">Teg-2019</strain>
        <tissue evidence="1">Adductor muscle</tissue>
    </source>
</reference>
<sequence>MCKATEELNLQPGEGDDYNCRTIVGTAGSDLTLPDVSTIAFSDWLKDLANWDTEHLQRYKEDKSNKLYQQNHVDNVRLYPIPNSDTREDDQPYTTWIRVDRKGVVKLGGCTCVAKLQQTAGLDAYFIILVWMTVQCEWDKPRQTSNPTEVTTLQFKKKGDACKEYGSVSLHTLDYSSDEYEVDVGVFQNFQEILQNASLDFNEEELLNNLRNVCTND</sequence>
<proteinExistence type="predicted"/>
<organism evidence="1 2">
    <name type="scientific">Tegillarca granosa</name>
    <name type="common">Malaysian cockle</name>
    <name type="synonym">Anadara granosa</name>
    <dbReference type="NCBI Taxonomy" id="220873"/>
    <lineage>
        <taxon>Eukaryota</taxon>
        <taxon>Metazoa</taxon>
        <taxon>Spiralia</taxon>
        <taxon>Lophotrochozoa</taxon>
        <taxon>Mollusca</taxon>
        <taxon>Bivalvia</taxon>
        <taxon>Autobranchia</taxon>
        <taxon>Pteriomorphia</taxon>
        <taxon>Arcoida</taxon>
        <taxon>Arcoidea</taxon>
        <taxon>Arcidae</taxon>
        <taxon>Tegillarca</taxon>
    </lineage>
</organism>
<dbReference type="EMBL" id="JARBDR010000337">
    <property type="protein sequence ID" value="KAJ8315766.1"/>
    <property type="molecule type" value="Genomic_DNA"/>
</dbReference>
<comment type="caution">
    <text evidence="1">The sequence shown here is derived from an EMBL/GenBank/DDBJ whole genome shotgun (WGS) entry which is preliminary data.</text>
</comment>
<accession>A0ABQ9FGJ2</accession>
<evidence type="ECO:0000313" key="2">
    <source>
        <dbReference type="Proteomes" id="UP001217089"/>
    </source>
</evidence>
<gene>
    <name evidence="1" type="ORF">KUTeg_007916</name>
</gene>
<dbReference type="Proteomes" id="UP001217089">
    <property type="component" value="Unassembled WGS sequence"/>
</dbReference>
<keyword evidence="2" id="KW-1185">Reference proteome</keyword>
<name>A0ABQ9FGJ2_TEGGR</name>
<evidence type="ECO:0000313" key="1">
    <source>
        <dbReference type="EMBL" id="KAJ8315766.1"/>
    </source>
</evidence>